<comment type="caution">
    <text evidence="1">The sequence shown here is derived from an EMBL/GenBank/DDBJ whole genome shotgun (WGS) entry which is preliminary data.</text>
</comment>
<dbReference type="Proteomes" id="UP000249794">
    <property type="component" value="Unassembled WGS sequence"/>
</dbReference>
<evidence type="ECO:0000313" key="1">
    <source>
        <dbReference type="EMBL" id="PZO46715.1"/>
    </source>
</evidence>
<sequence length="85" mass="9793">KLLLLSIFIIYLSMRNSYPRAHQWPSHFAWSQNCLTIVGISAIGRATCKRLDVNDNEHDEGAIVRARRLWIKGGWHRPVGDPIQK</sequence>
<protein>
    <submittedName>
        <fullName evidence="1">Uncharacterized protein</fullName>
    </submittedName>
</protein>
<feature type="non-terminal residue" evidence="1">
    <location>
        <position position="1"/>
    </location>
</feature>
<accession>A0A2W4YJM2</accession>
<name>A0A2W4YJM2_9CYAN</name>
<organism evidence="1 2">
    <name type="scientific">Phormidesmis priestleyi</name>
    <dbReference type="NCBI Taxonomy" id="268141"/>
    <lineage>
        <taxon>Bacteria</taxon>
        <taxon>Bacillati</taxon>
        <taxon>Cyanobacteriota</taxon>
        <taxon>Cyanophyceae</taxon>
        <taxon>Leptolyngbyales</taxon>
        <taxon>Leptolyngbyaceae</taxon>
        <taxon>Phormidesmis</taxon>
    </lineage>
</organism>
<dbReference type="AlphaFoldDB" id="A0A2W4YJM2"/>
<evidence type="ECO:0000313" key="2">
    <source>
        <dbReference type="Proteomes" id="UP000249794"/>
    </source>
</evidence>
<gene>
    <name evidence="1" type="ORF">DCF15_19925</name>
</gene>
<dbReference type="EMBL" id="QBMP01000299">
    <property type="protein sequence ID" value="PZO46715.1"/>
    <property type="molecule type" value="Genomic_DNA"/>
</dbReference>
<reference evidence="2" key="1">
    <citation type="submission" date="2018-04" db="EMBL/GenBank/DDBJ databases">
        <authorList>
            <person name="Cornet L."/>
        </authorList>
    </citation>
    <scope>NUCLEOTIDE SEQUENCE [LARGE SCALE GENOMIC DNA]</scope>
</reference>
<reference evidence="1 2" key="2">
    <citation type="submission" date="2018-06" db="EMBL/GenBank/DDBJ databases">
        <title>Metagenomic assembly of (sub)arctic Cyanobacteria and their associated microbiome from non-axenic cultures.</title>
        <authorList>
            <person name="Baurain D."/>
        </authorList>
    </citation>
    <scope>NUCLEOTIDE SEQUENCE [LARGE SCALE GENOMIC DNA]</scope>
    <source>
        <strain evidence="1">ULC027bin1</strain>
    </source>
</reference>
<proteinExistence type="predicted"/>